<dbReference type="InterPro" id="IPR027417">
    <property type="entry name" value="P-loop_NTPase"/>
</dbReference>
<evidence type="ECO:0000259" key="10">
    <source>
        <dbReference type="PROSITE" id="PS50893"/>
    </source>
</evidence>
<evidence type="ECO:0000256" key="5">
    <source>
        <dbReference type="ARBA" id="ARBA00022741"/>
    </source>
</evidence>
<dbReference type="PANTHER" id="PTHR43394:SF1">
    <property type="entry name" value="ATP-BINDING CASSETTE SUB-FAMILY B MEMBER 10, MITOCHONDRIAL"/>
    <property type="match status" value="1"/>
</dbReference>
<keyword evidence="13" id="KW-1185">Reference proteome</keyword>
<dbReference type="SUPFAM" id="SSF52540">
    <property type="entry name" value="P-loop containing nucleoside triphosphate hydrolases"/>
    <property type="match status" value="1"/>
</dbReference>
<dbReference type="SMART" id="SM00382">
    <property type="entry name" value="AAA"/>
    <property type="match status" value="1"/>
</dbReference>
<dbReference type="GO" id="GO:0005524">
    <property type="term" value="F:ATP binding"/>
    <property type="evidence" value="ECO:0007669"/>
    <property type="project" value="UniProtKB-KW"/>
</dbReference>
<feature type="domain" description="ABC transporter" evidence="10">
    <location>
        <begin position="333"/>
        <end position="568"/>
    </location>
</feature>
<evidence type="ECO:0000256" key="3">
    <source>
        <dbReference type="ARBA" id="ARBA00022475"/>
    </source>
</evidence>
<evidence type="ECO:0000256" key="1">
    <source>
        <dbReference type="ARBA" id="ARBA00004651"/>
    </source>
</evidence>
<evidence type="ECO:0000256" key="7">
    <source>
        <dbReference type="ARBA" id="ARBA00022989"/>
    </source>
</evidence>
<dbReference type="PROSITE" id="PS50893">
    <property type="entry name" value="ABC_TRANSPORTER_2"/>
    <property type="match status" value="1"/>
</dbReference>
<keyword evidence="2" id="KW-0813">Transport</keyword>
<dbReference type="SUPFAM" id="SSF90123">
    <property type="entry name" value="ABC transporter transmembrane region"/>
    <property type="match status" value="1"/>
</dbReference>
<dbReference type="CDD" id="cd18548">
    <property type="entry name" value="ABC_6TM_Tm287_like"/>
    <property type="match status" value="1"/>
</dbReference>
<dbReference type="EMBL" id="UHFX01000003">
    <property type="protein sequence ID" value="SUO04967.1"/>
    <property type="molecule type" value="Genomic_DNA"/>
</dbReference>
<dbReference type="GO" id="GO:0005886">
    <property type="term" value="C:plasma membrane"/>
    <property type="evidence" value="ECO:0007669"/>
    <property type="project" value="UniProtKB-SubCell"/>
</dbReference>
<dbReference type="InterPro" id="IPR017871">
    <property type="entry name" value="ABC_transporter-like_CS"/>
</dbReference>
<dbReference type="Gene3D" id="1.20.1560.10">
    <property type="entry name" value="ABC transporter type 1, transmembrane domain"/>
    <property type="match status" value="1"/>
</dbReference>
<feature type="transmembrane region" description="Helical" evidence="9">
    <location>
        <begin position="17"/>
        <end position="39"/>
    </location>
</feature>
<evidence type="ECO:0000313" key="12">
    <source>
        <dbReference type="EMBL" id="SUO04967.1"/>
    </source>
</evidence>
<dbReference type="PROSITE" id="PS50929">
    <property type="entry name" value="ABC_TM1F"/>
    <property type="match status" value="1"/>
</dbReference>
<feature type="transmembrane region" description="Helical" evidence="9">
    <location>
        <begin position="278"/>
        <end position="299"/>
    </location>
</feature>
<dbReference type="GeneID" id="77462837"/>
<dbReference type="RefSeq" id="WP_022789601.1">
    <property type="nucleotide sequence ID" value="NZ_UHFX01000003.1"/>
</dbReference>
<dbReference type="Gene3D" id="3.40.50.300">
    <property type="entry name" value="P-loop containing nucleotide triphosphate hydrolases"/>
    <property type="match status" value="1"/>
</dbReference>
<evidence type="ECO:0000313" key="13">
    <source>
        <dbReference type="Proteomes" id="UP000255523"/>
    </source>
</evidence>
<evidence type="ECO:0000259" key="11">
    <source>
        <dbReference type="PROSITE" id="PS50929"/>
    </source>
</evidence>
<keyword evidence="7 9" id="KW-1133">Transmembrane helix</keyword>
<evidence type="ECO:0000256" key="2">
    <source>
        <dbReference type="ARBA" id="ARBA00022448"/>
    </source>
</evidence>
<dbReference type="Proteomes" id="UP000255523">
    <property type="component" value="Unassembled WGS sequence"/>
</dbReference>
<comment type="subcellular location">
    <subcellularLocation>
        <location evidence="1">Cell membrane</location>
        <topology evidence="1">Multi-pass membrane protein</topology>
    </subcellularLocation>
</comment>
<dbReference type="Pfam" id="PF00005">
    <property type="entry name" value="ABC_tran"/>
    <property type="match status" value="1"/>
</dbReference>
<dbReference type="EC" id="3.6.3.-" evidence="12"/>
<reference evidence="12 13" key="1">
    <citation type="submission" date="2018-06" db="EMBL/GenBank/DDBJ databases">
        <authorList>
            <consortium name="Pathogen Informatics"/>
            <person name="Doyle S."/>
        </authorList>
    </citation>
    <scope>NUCLEOTIDE SEQUENCE [LARGE SCALE GENOMIC DNA]</scope>
    <source>
        <strain evidence="12 13">NCTC11087</strain>
    </source>
</reference>
<sequence length="575" mass="64154">MSSLKVLFAYTKGIRRYFVFSILCVAIETSFEVFIPLLMSEIIDVGIAQKDPSVFMEQGLEMIGCAILSLIFGLLYARYAAKAITLFGQRLRSVQYQKIQSYSFANLDHFETSSLITRLTSDVTVIQNSLVNGIRPFARGPIILILGLVMSFLINKELSVIFLFTTPILAVILFFVVRKVAPMYSVLQKVIDSVNRLIQENLTAIRAIKAFVRDEYEEEQFEKVNQDLAKISQDTFHIASLNTPAFQMTMYMAIVGLMTLGIHLIVQNQMQVGELTGVLSYVLQIMNSLMMISNVFLLITRSLASCNRIAQVVEEKVTLISGALPLTPKDSSIDFHHVYFKYAQNAKEYVLNDIDWHIPAGSTVGIMGATGSAKSSLVQLIARLYDVSEGSIKIGQVDVRDMNLEDLRNRVGMVLQKNTLFSGTIKENMRWGDSNASDEEIQEACKIACADEFIQKMPDQYDTYIEQGGNNVSGGQKQRLCIARALLKKPKILILDDSTSAVDTNTDHAIRNSLSKIHGLTQIIIAQRVSSVSHCDQILILEDGKIAAKGSHEELLQTSDFYRGLYESQQKGASL</sequence>
<feature type="transmembrane region" description="Helical" evidence="9">
    <location>
        <begin position="160"/>
        <end position="177"/>
    </location>
</feature>
<feature type="domain" description="ABC transmembrane type-1" evidence="11">
    <location>
        <begin position="19"/>
        <end position="301"/>
    </location>
</feature>
<keyword evidence="3" id="KW-1003">Cell membrane</keyword>
<evidence type="ECO:0000256" key="6">
    <source>
        <dbReference type="ARBA" id="ARBA00022840"/>
    </source>
</evidence>
<dbReference type="InterPro" id="IPR036640">
    <property type="entry name" value="ABC1_TM_sf"/>
</dbReference>
<dbReference type="Pfam" id="PF00664">
    <property type="entry name" value="ABC_membrane"/>
    <property type="match status" value="1"/>
</dbReference>
<accession>A0A380LNY8</accession>
<dbReference type="OrthoDB" id="9762778at2"/>
<keyword evidence="6" id="KW-0067">ATP-binding</keyword>
<keyword evidence="12" id="KW-0378">Hydrolase</keyword>
<protein>
    <submittedName>
        <fullName evidence="12">ABC transporter</fullName>
        <ecNumber evidence="12">3.6.3.-</ecNumber>
    </submittedName>
</protein>
<proteinExistence type="predicted"/>
<keyword evidence="8 9" id="KW-0472">Membrane</keyword>
<keyword evidence="4 9" id="KW-0812">Transmembrane</keyword>
<dbReference type="PROSITE" id="PS00211">
    <property type="entry name" value="ABC_TRANSPORTER_1"/>
    <property type="match status" value="1"/>
</dbReference>
<dbReference type="GO" id="GO:0016887">
    <property type="term" value="F:ATP hydrolysis activity"/>
    <property type="evidence" value="ECO:0007669"/>
    <property type="project" value="InterPro"/>
</dbReference>
<organism evidence="12 13">
    <name type="scientific">Faecalicoccus pleomorphus</name>
    <dbReference type="NCBI Taxonomy" id="1323"/>
    <lineage>
        <taxon>Bacteria</taxon>
        <taxon>Bacillati</taxon>
        <taxon>Bacillota</taxon>
        <taxon>Erysipelotrichia</taxon>
        <taxon>Erysipelotrichales</taxon>
        <taxon>Erysipelotrichaceae</taxon>
        <taxon>Faecalicoccus</taxon>
    </lineage>
</organism>
<dbReference type="InterPro" id="IPR011527">
    <property type="entry name" value="ABC1_TM_dom"/>
</dbReference>
<dbReference type="InterPro" id="IPR003439">
    <property type="entry name" value="ABC_transporter-like_ATP-bd"/>
</dbReference>
<dbReference type="InterPro" id="IPR003593">
    <property type="entry name" value="AAA+_ATPase"/>
</dbReference>
<evidence type="ECO:0000256" key="8">
    <source>
        <dbReference type="ARBA" id="ARBA00023136"/>
    </source>
</evidence>
<dbReference type="PANTHER" id="PTHR43394">
    <property type="entry name" value="ATP-DEPENDENT PERMEASE MDL1, MITOCHONDRIAL"/>
    <property type="match status" value="1"/>
</dbReference>
<dbReference type="FunFam" id="3.40.50.300:FF:000221">
    <property type="entry name" value="Multidrug ABC transporter ATP-binding protein"/>
    <property type="match status" value="1"/>
</dbReference>
<evidence type="ECO:0000256" key="4">
    <source>
        <dbReference type="ARBA" id="ARBA00022692"/>
    </source>
</evidence>
<dbReference type="GO" id="GO:0015421">
    <property type="term" value="F:ABC-type oligopeptide transporter activity"/>
    <property type="evidence" value="ECO:0007669"/>
    <property type="project" value="TreeGrafter"/>
</dbReference>
<gene>
    <name evidence="12" type="ORF">NCTC11087_01899</name>
</gene>
<name>A0A380LNY8_9FIRM</name>
<evidence type="ECO:0000256" key="9">
    <source>
        <dbReference type="SAM" id="Phobius"/>
    </source>
</evidence>
<dbReference type="AlphaFoldDB" id="A0A380LNY8"/>
<feature type="transmembrane region" description="Helical" evidence="9">
    <location>
        <begin position="59"/>
        <end position="77"/>
    </location>
</feature>
<keyword evidence="5" id="KW-0547">Nucleotide-binding</keyword>
<feature type="transmembrane region" description="Helical" evidence="9">
    <location>
        <begin position="248"/>
        <end position="266"/>
    </location>
</feature>
<dbReference type="InterPro" id="IPR039421">
    <property type="entry name" value="Type_1_exporter"/>
</dbReference>